<name>A6IW25_RAT</name>
<dbReference type="EMBL" id="CH473970">
    <property type="protein sequence ID" value="EDM09048.1"/>
    <property type="molecule type" value="Genomic_DNA"/>
</dbReference>
<evidence type="ECO:0000313" key="1">
    <source>
        <dbReference type="EMBL" id="EDM09048.1"/>
    </source>
</evidence>
<accession>A6IW25</accession>
<evidence type="ECO:0000313" key="2">
    <source>
        <dbReference type="Proteomes" id="UP000234681"/>
    </source>
</evidence>
<sequence>MQVSRLKIPQHLPRPPFLCRFSRLGDERTCPVLPEGKKRIKGSPVAARIESHINKAKTPGTTTMG</sequence>
<dbReference type="Proteomes" id="UP000234681">
    <property type="component" value="Chromosome 16"/>
</dbReference>
<reference evidence="1 2" key="1">
    <citation type="submission" date="2005-09" db="EMBL/GenBank/DDBJ databases">
        <authorList>
            <person name="Mural R.J."/>
            <person name="Li P.W."/>
            <person name="Adams M.D."/>
            <person name="Amanatides P.G."/>
            <person name="Baden-Tillson H."/>
            <person name="Barnstead M."/>
            <person name="Chin S.H."/>
            <person name="Dew I."/>
            <person name="Evans C.A."/>
            <person name="Ferriera S."/>
            <person name="Flanigan M."/>
            <person name="Fosler C."/>
            <person name="Glodek A."/>
            <person name="Gu Z."/>
            <person name="Holt R.A."/>
            <person name="Jennings D."/>
            <person name="Kraft C.L."/>
            <person name="Lu F."/>
            <person name="Nguyen T."/>
            <person name="Nusskern D.R."/>
            <person name="Pfannkoch C.M."/>
            <person name="Sitter C."/>
            <person name="Sutton G.G."/>
            <person name="Venter J.C."/>
            <person name="Wang Z."/>
            <person name="Woodage T."/>
            <person name="Zheng X.H."/>
            <person name="Zhong F."/>
        </authorList>
    </citation>
    <scope>NUCLEOTIDE SEQUENCE [LARGE SCALE GENOMIC DNA]</scope>
    <source>
        <strain>BN</strain>
        <strain evidence="2">Sprague-Dawley</strain>
    </source>
</reference>
<organism evidence="1 2">
    <name type="scientific">Rattus norvegicus</name>
    <name type="common">Rat</name>
    <dbReference type="NCBI Taxonomy" id="10116"/>
    <lineage>
        <taxon>Eukaryota</taxon>
        <taxon>Metazoa</taxon>
        <taxon>Chordata</taxon>
        <taxon>Craniata</taxon>
        <taxon>Vertebrata</taxon>
        <taxon>Euteleostomi</taxon>
        <taxon>Mammalia</taxon>
        <taxon>Eutheria</taxon>
        <taxon>Euarchontoglires</taxon>
        <taxon>Glires</taxon>
        <taxon>Rodentia</taxon>
        <taxon>Myomorpha</taxon>
        <taxon>Muroidea</taxon>
        <taxon>Muridae</taxon>
        <taxon>Murinae</taxon>
        <taxon>Rattus</taxon>
    </lineage>
</organism>
<proteinExistence type="predicted"/>
<protein>
    <submittedName>
        <fullName evidence="1">RCG42973</fullName>
    </submittedName>
</protein>
<dbReference type="AlphaFoldDB" id="A6IW25"/>
<gene>
    <name evidence="1" type="ORF">rCG_42973</name>
</gene>